<name>A0ABQ8UX08_9EUKA</name>
<dbReference type="Proteomes" id="UP001141327">
    <property type="component" value="Unassembled WGS sequence"/>
</dbReference>
<sequence>MTEQLNFESTTHLAGIDLTRFCVCRSRRRWLELCQVALAARGTPYVEPVAQDGAKLKKKNICFPRDVALGAAEALRGELESRFVVEQIELAGEVCVHKGHAAQEAARCCKQ</sequence>
<evidence type="ECO:0000313" key="2">
    <source>
        <dbReference type="Proteomes" id="UP001141327"/>
    </source>
</evidence>
<organism evidence="1 2">
    <name type="scientific">Paratrimastix pyriformis</name>
    <dbReference type="NCBI Taxonomy" id="342808"/>
    <lineage>
        <taxon>Eukaryota</taxon>
        <taxon>Metamonada</taxon>
        <taxon>Preaxostyla</taxon>
        <taxon>Paratrimastigidae</taxon>
        <taxon>Paratrimastix</taxon>
    </lineage>
</organism>
<proteinExistence type="predicted"/>
<gene>
    <name evidence="1" type="ORF">PAPYR_367</name>
</gene>
<keyword evidence="2" id="KW-1185">Reference proteome</keyword>
<dbReference type="EMBL" id="JAPMOS010000001">
    <property type="protein sequence ID" value="KAJ4463102.1"/>
    <property type="molecule type" value="Genomic_DNA"/>
</dbReference>
<accession>A0ABQ8UX08</accession>
<evidence type="ECO:0000313" key="1">
    <source>
        <dbReference type="EMBL" id="KAJ4463102.1"/>
    </source>
</evidence>
<protein>
    <submittedName>
        <fullName evidence="1">Uncharacterized protein</fullName>
    </submittedName>
</protein>
<comment type="caution">
    <text evidence="1">The sequence shown here is derived from an EMBL/GenBank/DDBJ whole genome shotgun (WGS) entry which is preliminary data.</text>
</comment>
<reference evidence="1" key="1">
    <citation type="journal article" date="2022" name="bioRxiv">
        <title>Genomics of Preaxostyla Flagellates Illuminates Evolutionary Transitions and the Path Towards Mitochondrial Loss.</title>
        <authorList>
            <person name="Novak L.V.F."/>
            <person name="Treitli S.C."/>
            <person name="Pyrih J."/>
            <person name="Halakuc P."/>
            <person name="Pipaliya S.V."/>
            <person name="Vacek V."/>
            <person name="Brzon O."/>
            <person name="Soukal P."/>
            <person name="Eme L."/>
            <person name="Dacks J.B."/>
            <person name="Karnkowska A."/>
            <person name="Elias M."/>
            <person name="Hampl V."/>
        </authorList>
    </citation>
    <scope>NUCLEOTIDE SEQUENCE</scope>
    <source>
        <strain evidence="1">RCP-MX</strain>
    </source>
</reference>